<evidence type="ECO:0008006" key="3">
    <source>
        <dbReference type="Google" id="ProtNLM"/>
    </source>
</evidence>
<evidence type="ECO:0000313" key="2">
    <source>
        <dbReference type="Proteomes" id="UP000270094"/>
    </source>
</evidence>
<reference evidence="1 2" key="1">
    <citation type="submission" date="2018-11" db="EMBL/GenBank/DDBJ databases">
        <authorList>
            <consortium name="Pathogen Informatics"/>
        </authorList>
    </citation>
    <scope>NUCLEOTIDE SEQUENCE [LARGE SCALE GENOMIC DNA]</scope>
</reference>
<dbReference type="AlphaFoldDB" id="A0A3P7M1M2"/>
<accession>A0A3P7M1M2</accession>
<evidence type="ECO:0000313" key="1">
    <source>
        <dbReference type="EMBL" id="VDM85242.1"/>
    </source>
</evidence>
<organism evidence="1 2">
    <name type="scientific">Strongylus vulgaris</name>
    <name type="common">Blood worm</name>
    <dbReference type="NCBI Taxonomy" id="40348"/>
    <lineage>
        <taxon>Eukaryota</taxon>
        <taxon>Metazoa</taxon>
        <taxon>Ecdysozoa</taxon>
        <taxon>Nematoda</taxon>
        <taxon>Chromadorea</taxon>
        <taxon>Rhabditida</taxon>
        <taxon>Rhabditina</taxon>
        <taxon>Rhabditomorpha</taxon>
        <taxon>Strongyloidea</taxon>
        <taxon>Strongylidae</taxon>
        <taxon>Strongylus</taxon>
    </lineage>
</organism>
<proteinExistence type="predicted"/>
<dbReference type="Proteomes" id="UP000270094">
    <property type="component" value="Unassembled WGS sequence"/>
</dbReference>
<gene>
    <name evidence="1" type="ORF">SVUK_LOCUS20240</name>
</gene>
<protein>
    <recommendedName>
        <fullName evidence="3">Lipid-binding serum glycoprotein C-terminal domain-containing protein</fullName>
    </recommendedName>
</protein>
<keyword evidence="2" id="KW-1185">Reference proteome</keyword>
<name>A0A3P7M1M2_STRVU</name>
<sequence length="115" mass="13113">MFLLEMVSSVNSRLEITLKWDDFHITPSTQVRLNIRTEFTDNFDMLNFLNPVTQQALSAALNAALPNIVTKVVNTKLNPLLHKAKLNLTEIMGDGWTVLCNVKDQYLQIALKNKR</sequence>
<dbReference type="EMBL" id="UYYB01137893">
    <property type="protein sequence ID" value="VDM85242.1"/>
    <property type="molecule type" value="Genomic_DNA"/>
</dbReference>